<dbReference type="GO" id="GO:0004665">
    <property type="term" value="F:prephenate dehydrogenase (NADP+) activity"/>
    <property type="evidence" value="ECO:0007669"/>
    <property type="project" value="InterPro"/>
</dbReference>
<dbReference type="EC" id="1.3.1.12" evidence="4"/>
<dbReference type="Gene3D" id="1.10.3660.10">
    <property type="entry name" value="6-phosphogluconate dehydrogenase C-terminal like domain"/>
    <property type="match status" value="1"/>
</dbReference>
<dbReference type="GO" id="GO:0008977">
    <property type="term" value="F:prephenate dehydrogenase (NAD+) activity"/>
    <property type="evidence" value="ECO:0007669"/>
    <property type="project" value="UniProtKB-EC"/>
</dbReference>
<dbReference type="InterPro" id="IPR008927">
    <property type="entry name" value="6-PGluconate_DH-like_C_sf"/>
</dbReference>
<dbReference type="OrthoDB" id="9802008at2"/>
<comment type="caution">
    <text evidence="4">The sequence shown here is derived from an EMBL/GenBank/DDBJ whole genome shotgun (WGS) entry which is preliminary data.</text>
</comment>
<gene>
    <name evidence="4" type="ORF">D5H78_17055</name>
</gene>
<dbReference type="InterPro" id="IPR050812">
    <property type="entry name" value="Preph/Arog_dehydrog"/>
</dbReference>
<evidence type="ECO:0000256" key="1">
    <source>
        <dbReference type="ARBA" id="ARBA00007964"/>
    </source>
</evidence>
<name>A0A3A3YPN8_9ACTN</name>
<evidence type="ECO:0000259" key="3">
    <source>
        <dbReference type="PROSITE" id="PS51176"/>
    </source>
</evidence>
<dbReference type="PANTHER" id="PTHR21363">
    <property type="entry name" value="PREPHENATE DEHYDROGENASE"/>
    <property type="match status" value="1"/>
</dbReference>
<comment type="similarity">
    <text evidence="1">Belongs to the prephenate/arogenate dehydrogenase family.</text>
</comment>
<dbReference type="GO" id="GO:0006571">
    <property type="term" value="P:tyrosine biosynthetic process"/>
    <property type="evidence" value="ECO:0007669"/>
    <property type="project" value="InterPro"/>
</dbReference>
<dbReference type="Proteomes" id="UP000265614">
    <property type="component" value="Unassembled WGS sequence"/>
</dbReference>
<dbReference type="SUPFAM" id="SSF51735">
    <property type="entry name" value="NAD(P)-binding Rossmann-fold domains"/>
    <property type="match status" value="1"/>
</dbReference>
<evidence type="ECO:0000313" key="4">
    <source>
        <dbReference type="EMBL" id="RJK93190.1"/>
    </source>
</evidence>
<dbReference type="PROSITE" id="PS51176">
    <property type="entry name" value="PDH_ADH"/>
    <property type="match status" value="1"/>
</dbReference>
<keyword evidence="2 4" id="KW-0560">Oxidoreductase</keyword>
<dbReference type="InterPro" id="IPR046826">
    <property type="entry name" value="PDH_N"/>
</dbReference>
<dbReference type="AlphaFoldDB" id="A0A3A3YPN8"/>
<dbReference type="GO" id="GO:0070403">
    <property type="term" value="F:NAD+ binding"/>
    <property type="evidence" value="ECO:0007669"/>
    <property type="project" value="InterPro"/>
</dbReference>
<dbReference type="InterPro" id="IPR036291">
    <property type="entry name" value="NAD(P)-bd_dom_sf"/>
</dbReference>
<sequence length="350" mass="35701">MSSLAVVGTGLVGASVGLAARGAGIDVVLRDASPEHARRAADLGAGRPPAPDEPPADLVVLAVPPERVAGVLRDAQRAGLGRTYTDVASVKAAVAGEALRLGCDLATYVGGHPMAGRERSGPGAARGDLFVGRPWVLTRGDAGDEHVRRVRALVTACGAVPVEAGAEEHDEAVALVSHVPQVVSSLLAGRLVDAPAAAVALAGQGLRDTTRVAGSDPALWTAILAANARPVRAVLEALRADLDRLLGALGHDDDGVRDALARGVEGRARIPGKHGGTPTTYAAVPVVLRDRPGELARVFLEAALAGVNVEDIAMEHSPGQPVGLVELLVRPEAAGRLADALAAHGWVVHR</sequence>
<dbReference type="EMBL" id="QZEZ01000010">
    <property type="protein sequence ID" value="RJK93190.1"/>
    <property type="molecule type" value="Genomic_DNA"/>
</dbReference>
<feature type="domain" description="Prephenate/arogenate dehydrogenase" evidence="3">
    <location>
        <begin position="2"/>
        <end position="282"/>
    </location>
</feature>
<dbReference type="NCBIfam" id="NF005112">
    <property type="entry name" value="PRK06545.2-4"/>
    <property type="match status" value="1"/>
</dbReference>
<dbReference type="SUPFAM" id="SSF48179">
    <property type="entry name" value="6-phosphogluconate dehydrogenase C-terminal domain-like"/>
    <property type="match status" value="1"/>
</dbReference>
<protein>
    <submittedName>
        <fullName evidence="4">Prephenate dehydrogenase</fullName>
        <ecNumber evidence="4">1.3.1.12</ecNumber>
    </submittedName>
</protein>
<dbReference type="Pfam" id="PF02153">
    <property type="entry name" value="PDH_N"/>
    <property type="match status" value="1"/>
</dbReference>
<keyword evidence="5" id="KW-1185">Reference proteome</keyword>
<evidence type="ECO:0000313" key="5">
    <source>
        <dbReference type="Proteomes" id="UP000265614"/>
    </source>
</evidence>
<dbReference type="PANTHER" id="PTHR21363:SF0">
    <property type="entry name" value="PREPHENATE DEHYDROGENASE [NADP(+)]"/>
    <property type="match status" value="1"/>
</dbReference>
<evidence type="ECO:0000256" key="2">
    <source>
        <dbReference type="ARBA" id="ARBA00023002"/>
    </source>
</evidence>
<dbReference type="Pfam" id="PF20463">
    <property type="entry name" value="PDH_C"/>
    <property type="match status" value="1"/>
</dbReference>
<dbReference type="NCBIfam" id="NF005111">
    <property type="entry name" value="PRK06545.2-3"/>
    <property type="match status" value="1"/>
</dbReference>
<dbReference type="InterPro" id="IPR046825">
    <property type="entry name" value="PDH_C"/>
</dbReference>
<organism evidence="4 5">
    <name type="scientific">Vallicoccus soli</name>
    <dbReference type="NCBI Taxonomy" id="2339232"/>
    <lineage>
        <taxon>Bacteria</taxon>
        <taxon>Bacillati</taxon>
        <taxon>Actinomycetota</taxon>
        <taxon>Actinomycetes</taxon>
        <taxon>Motilibacterales</taxon>
        <taxon>Vallicoccaceae</taxon>
        <taxon>Vallicoccus</taxon>
    </lineage>
</organism>
<dbReference type="InterPro" id="IPR003099">
    <property type="entry name" value="Prephen_DH"/>
</dbReference>
<reference evidence="4 5" key="1">
    <citation type="submission" date="2018-09" db="EMBL/GenBank/DDBJ databases">
        <title>YIM 75000 draft genome.</title>
        <authorList>
            <person name="Tang S."/>
            <person name="Feng Y."/>
        </authorList>
    </citation>
    <scope>NUCLEOTIDE SEQUENCE [LARGE SCALE GENOMIC DNA]</scope>
    <source>
        <strain evidence="4 5">YIM 75000</strain>
    </source>
</reference>
<accession>A0A3A3YPN8</accession>
<dbReference type="Gene3D" id="3.40.50.720">
    <property type="entry name" value="NAD(P)-binding Rossmann-like Domain"/>
    <property type="match status" value="1"/>
</dbReference>
<proteinExistence type="inferred from homology"/>